<organism evidence="3 4">
    <name type="scientific">Banduia mediterranea</name>
    <dbReference type="NCBI Taxonomy" id="3075609"/>
    <lineage>
        <taxon>Bacteria</taxon>
        <taxon>Pseudomonadati</taxon>
        <taxon>Pseudomonadota</taxon>
        <taxon>Gammaproteobacteria</taxon>
        <taxon>Nevskiales</taxon>
        <taxon>Algiphilaceae</taxon>
        <taxon>Banduia</taxon>
    </lineage>
</organism>
<dbReference type="InterPro" id="IPR025420">
    <property type="entry name" value="DUF4143"/>
</dbReference>
<keyword evidence="4" id="KW-1185">Reference proteome</keyword>
<comment type="caution">
    <text evidence="3">The sequence shown here is derived from an EMBL/GenBank/DDBJ whole genome shotgun (WGS) entry which is preliminary data.</text>
</comment>
<dbReference type="EMBL" id="JAVRIC010000003">
    <property type="protein sequence ID" value="MDT0496316.1"/>
    <property type="molecule type" value="Genomic_DNA"/>
</dbReference>
<evidence type="ECO:0000313" key="4">
    <source>
        <dbReference type="Proteomes" id="UP001254608"/>
    </source>
</evidence>
<keyword evidence="3" id="KW-0067">ATP-binding</keyword>
<proteinExistence type="predicted"/>
<accession>A0ABU2WEN4</accession>
<dbReference type="Pfam" id="PF13173">
    <property type="entry name" value="AAA_14"/>
    <property type="match status" value="1"/>
</dbReference>
<dbReference type="Pfam" id="PF13635">
    <property type="entry name" value="DUF4143"/>
    <property type="match status" value="1"/>
</dbReference>
<feature type="domain" description="AAA" evidence="1">
    <location>
        <begin position="68"/>
        <end position="189"/>
    </location>
</feature>
<feature type="domain" description="DUF4143" evidence="2">
    <location>
        <begin position="229"/>
        <end position="387"/>
    </location>
</feature>
<dbReference type="Gene3D" id="3.40.50.300">
    <property type="entry name" value="P-loop containing nucleotide triphosphate hydrolases"/>
    <property type="match status" value="1"/>
</dbReference>
<evidence type="ECO:0000259" key="1">
    <source>
        <dbReference type="Pfam" id="PF13173"/>
    </source>
</evidence>
<protein>
    <submittedName>
        <fullName evidence="3">ATP-binding protein</fullName>
    </submittedName>
</protein>
<reference evidence="3 4" key="1">
    <citation type="submission" date="2023-09" db="EMBL/GenBank/DDBJ databases">
        <authorList>
            <person name="Rey-Velasco X."/>
        </authorList>
    </citation>
    <scope>NUCLEOTIDE SEQUENCE [LARGE SCALE GENOMIC DNA]</scope>
    <source>
        <strain evidence="3 4">W345</strain>
    </source>
</reference>
<dbReference type="PANTHER" id="PTHR43566:SF2">
    <property type="entry name" value="DUF4143 DOMAIN-CONTAINING PROTEIN"/>
    <property type="match status" value="1"/>
</dbReference>
<sequence>MRLRPNQNQNQNQTAVGIALDCDNSVPGRSAHHAPPTFNLAIMDMYSIIAMMIARNLLAEVRLALAESPAVALLGPRQVGKTTLALTVGKDEASVYLDLESAQDRAKLSEPGLYLPQHEDKLVILDEIQRVPQLFQSLRGLIDAGRRHGRGNGRFLLLGAASIELLKQASESLAGRIRYLELSPVHAGEAGADRLDALWLRGGFPESLLAASDAASLRWRSDFIRTYLERDIPQLGPRIPAETLRRLWTMLAHQQSGLLNAAALARSLAVDGKTIASYLDLLVDLLLVRRLPPWHSNAGKRLVKSPKAYVRDSGLVHALLGIGDREALLSHPVSGGSWEGLAVESLVAAAPIGTEASFYRTAAGAEIDLVLKLPGHAQAWAIEIKRSLAPKLDRGFHLACEDIEPEQRWVVYGGTELYPIANQVQAVSLTALCTRLSALDAHARMGIGSETPWRRM</sequence>
<dbReference type="GO" id="GO:0005524">
    <property type="term" value="F:ATP binding"/>
    <property type="evidence" value="ECO:0007669"/>
    <property type="project" value="UniProtKB-KW"/>
</dbReference>
<keyword evidence="3" id="KW-0547">Nucleotide-binding</keyword>
<dbReference type="PANTHER" id="PTHR43566">
    <property type="entry name" value="CONSERVED PROTEIN"/>
    <property type="match status" value="1"/>
</dbReference>
<name>A0ABU2WEN4_9GAMM</name>
<dbReference type="InterPro" id="IPR027417">
    <property type="entry name" value="P-loop_NTPase"/>
</dbReference>
<evidence type="ECO:0000313" key="3">
    <source>
        <dbReference type="EMBL" id="MDT0496316.1"/>
    </source>
</evidence>
<evidence type="ECO:0000259" key="2">
    <source>
        <dbReference type="Pfam" id="PF13635"/>
    </source>
</evidence>
<gene>
    <name evidence="3" type="ORF">RM530_02900</name>
</gene>
<dbReference type="InterPro" id="IPR041682">
    <property type="entry name" value="AAA_14"/>
</dbReference>
<dbReference type="Proteomes" id="UP001254608">
    <property type="component" value="Unassembled WGS sequence"/>
</dbReference>
<dbReference type="SUPFAM" id="SSF52540">
    <property type="entry name" value="P-loop containing nucleoside triphosphate hydrolases"/>
    <property type="match status" value="1"/>
</dbReference>